<dbReference type="Proteomes" id="UP000277204">
    <property type="component" value="Unassembled WGS sequence"/>
</dbReference>
<proteinExistence type="predicted"/>
<feature type="compositionally biased region" description="Basic and acidic residues" evidence="1">
    <location>
        <begin position="84"/>
        <end position="100"/>
    </location>
</feature>
<feature type="region of interest" description="Disordered" evidence="1">
    <location>
        <begin position="82"/>
        <end position="104"/>
    </location>
</feature>
<feature type="region of interest" description="Disordered" evidence="1">
    <location>
        <begin position="1"/>
        <end position="51"/>
    </location>
</feature>
<reference evidence="2 3" key="1">
    <citation type="submission" date="2018-11" db="EMBL/GenBank/DDBJ databases">
        <authorList>
            <consortium name="Pathogen Informatics"/>
        </authorList>
    </citation>
    <scope>NUCLEOTIDE SEQUENCE [LARGE SCALE GENOMIC DNA]</scope>
    <source>
        <strain evidence="2 3">Zambia</strain>
    </source>
</reference>
<accession>A0A183MYJ0</accession>
<dbReference type="EMBL" id="UZAI01018579">
    <property type="protein sequence ID" value="VDP38344.1"/>
    <property type="molecule type" value="Genomic_DNA"/>
</dbReference>
<keyword evidence="3" id="KW-1185">Reference proteome</keyword>
<feature type="compositionally biased region" description="Basic and acidic residues" evidence="1">
    <location>
        <begin position="14"/>
        <end position="39"/>
    </location>
</feature>
<gene>
    <name evidence="2" type="ORF">SMRZ_LOCUS21115</name>
</gene>
<sequence>MESSRLNERKKKTIEHFTPKNQERYEKKEQKLDRTRKEVPGQSGLDNASRWPTLHWDQCNKEKKTIDGEDLEDVKTFTYLGSITDEHGGSDTDESADRKSKSSIFTTEEHLGLKTTVNQQQGQDFQYKCQHSSTVWNRNLENYGIHHPEDTCVY</sequence>
<dbReference type="AlphaFoldDB" id="A0A183MYJ0"/>
<evidence type="ECO:0000313" key="2">
    <source>
        <dbReference type="EMBL" id="VDP38344.1"/>
    </source>
</evidence>
<evidence type="ECO:0000313" key="3">
    <source>
        <dbReference type="Proteomes" id="UP000277204"/>
    </source>
</evidence>
<organism evidence="2 3">
    <name type="scientific">Schistosoma margrebowiei</name>
    <dbReference type="NCBI Taxonomy" id="48269"/>
    <lineage>
        <taxon>Eukaryota</taxon>
        <taxon>Metazoa</taxon>
        <taxon>Spiralia</taxon>
        <taxon>Lophotrochozoa</taxon>
        <taxon>Platyhelminthes</taxon>
        <taxon>Trematoda</taxon>
        <taxon>Digenea</taxon>
        <taxon>Strigeidida</taxon>
        <taxon>Schistosomatoidea</taxon>
        <taxon>Schistosomatidae</taxon>
        <taxon>Schistosoma</taxon>
    </lineage>
</organism>
<evidence type="ECO:0000256" key="1">
    <source>
        <dbReference type="SAM" id="MobiDB-lite"/>
    </source>
</evidence>
<protein>
    <submittedName>
        <fullName evidence="2">Uncharacterized protein</fullName>
    </submittedName>
</protein>
<name>A0A183MYJ0_9TREM</name>